<organism evidence="1 2">
    <name type="scientific">Clytia hemisphaerica</name>
    <dbReference type="NCBI Taxonomy" id="252671"/>
    <lineage>
        <taxon>Eukaryota</taxon>
        <taxon>Metazoa</taxon>
        <taxon>Cnidaria</taxon>
        <taxon>Hydrozoa</taxon>
        <taxon>Hydroidolina</taxon>
        <taxon>Leptothecata</taxon>
        <taxon>Obeliida</taxon>
        <taxon>Clytiidae</taxon>
        <taxon>Clytia</taxon>
    </lineage>
</organism>
<reference evidence="1" key="1">
    <citation type="submission" date="2021-01" db="UniProtKB">
        <authorList>
            <consortium name="EnsemblMetazoa"/>
        </authorList>
    </citation>
    <scope>IDENTIFICATION</scope>
</reference>
<dbReference type="OrthoDB" id="10070324at2759"/>
<dbReference type="AlphaFoldDB" id="A0A7M5XJ08"/>
<evidence type="ECO:0000313" key="2">
    <source>
        <dbReference type="Proteomes" id="UP000594262"/>
    </source>
</evidence>
<accession>A0A7M5XJ08</accession>
<keyword evidence="2" id="KW-1185">Reference proteome</keyword>
<name>A0A7M5XJ08_9CNID</name>
<sequence>LNEARTVPTTNVSAERDFGMLDRLMKMKPKALDLALEGIIMFRVNKTQEWRDRLPPARLKEVIKMARESKKRQTEMYLKRKSDIFNSRFEKMQNAEMEKRRKAKNLLDLKERQLQTYSSLGCG</sequence>
<protein>
    <submittedName>
        <fullName evidence="1">Uncharacterized protein</fullName>
    </submittedName>
</protein>
<evidence type="ECO:0000313" key="1">
    <source>
        <dbReference type="EnsemblMetazoa" id="CLYHEMP024133.1"/>
    </source>
</evidence>
<dbReference type="EnsemblMetazoa" id="CLYHEMT024133.1">
    <property type="protein sequence ID" value="CLYHEMP024133.1"/>
    <property type="gene ID" value="CLYHEMG024133"/>
</dbReference>
<proteinExistence type="predicted"/>
<dbReference type="Proteomes" id="UP000594262">
    <property type="component" value="Unplaced"/>
</dbReference>